<name>A0A3S5A1S0_9PLAT</name>
<accession>A0A3S5A1S0</accession>
<dbReference type="Proteomes" id="UP000784294">
    <property type="component" value="Unassembled WGS sequence"/>
</dbReference>
<reference evidence="2" key="1">
    <citation type="submission" date="2018-11" db="EMBL/GenBank/DDBJ databases">
        <authorList>
            <consortium name="Pathogen Informatics"/>
        </authorList>
    </citation>
    <scope>NUCLEOTIDE SEQUENCE</scope>
</reference>
<gene>
    <name evidence="2" type="ORF">PXEA_LOCUS6103</name>
</gene>
<dbReference type="AlphaFoldDB" id="A0A3S5A1S0"/>
<evidence type="ECO:0000313" key="2">
    <source>
        <dbReference type="EMBL" id="VEL12663.1"/>
    </source>
</evidence>
<keyword evidence="3" id="KW-1185">Reference proteome</keyword>
<evidence type="ECO:0000256" key="1">
    <source>
        <dbReference type="SAM" id="MobiDB-lite"/>
    </source>
</evidence>
<comment type="caution">
    <text evidence="2">The sequence shown here is derived from an EMBL/GenBank/DDBJ whole genome shotgun (WGS) entry which is preliminary data.</text>
</comment>
<proteinExistence type="predicted"/>
<dbReference type="EMBL" id="CAAALY010015430">
    <property type="protein sequence ID" value="VEL12663.1"/>
    <property type="molecule type" value="Genomic_DNA"/>
</dbReference>
<evidence type="ECO:0000313" key="3">
    <source>
        <dbReference type="Proteomes" id="UP000784294"/>
    </source>
</evidence>
<protein>
    <submittedName>
        <fullName evidence="2">Uncharacterized protein</fullName>
    </submittedName>
</protein>
<organism evidence="2 3">
    <name type="scientific">Protopolystoma xenopodis</name>
    <dbReference type="NCBI Taxonomy" id="117903"/>
    <lineage>
        <taxon>Eukaryota</taxon>
        <taxon>Metazoa</taxon>
        <taxon>Spiralia</taxon>
        <taxon>Lophotrochozoa</taxon>
        <taxon>Platyhelminthes</taxon>
        <taxon>Monogenea</taxon>
        <taxon>Polyopisthocotylea</taxon>
        <taxon>Polystomatidea</taxon>
        <taxon>Polystomatidae</taxon>
        <taxon>Protopolystoma</taxon>
    </lineage>
</organism>
<feature type="region of interest" description="Disordered" evidence="1">
    <location>
        <begin position="1"/>
        <end position="28"/>
    </location>
</feature>
<sequence>MPAKSTQPRTPEGSLIETSPAVQSHRGLRRDSSWLMRVGLATLHHSVTQPVGHSTHVFVMTHHDRLPSNLKTLL</sequence>